<dbReference type="AlphaFoldDB" id="A0A8T0JXP2"/>
<comment type="caution">
    <text evidence="4">The sequence shown here is derived from an EMBL/GenBank/DDBJ whole genome shotgun (WGS) entry which is preliminary data.</text>
</comment>
<dbReference type="PROSITE" id="PS50012">
    <property type="entry name" value="RCC1_3"/>
    <property type="match status" value="7"/>
</dbReference>
<dbReference type="PANTHER" id="PTHR22870">
    <property type="entry name" value="REGULATOR OF CHROMOSOME CONDENSATION"/>
    <property type="match status" value="1"/>
</dbReference>
<dbReference type="Pfam" id="PF00415">
    <property type="entry name" value="RCC1"/>
    <property type="match status" value="2"/>
</dbReference>
<dbReference type="InterPro" id="IPR000408">
    <property type="entry name" value="Reg_chr_condens"/>
</dbReference>
<dbReference type="PRINTS" id="PR00633">
    <property type="entry name" value="RCCNDNSATION"/>
</dbReference>
<accession>A0A8T0JXP2</accession>
<evidence type="ECO:0000313" key="4">
    <source>
        <dbReference type="EMBL" id="KAG2384400.1"/>
    </source>
</evidence>
<name>A0A8T0JXP2_PHAAN</name>
<feature type="repeat" description="RCC1" evidence="2">
    <location>
        <begin position="5"/>
        <end position="56"/>
    </location>
</feature>
<dbReference type="EMBL" id="JABFOF010000008">
    <property type="protein sequence ID" value="KAG2384400.1"/>
    <property type="molecule type" value="Genomic_DNA"/>
</dbReference>
<evidence type="ECO:0000313" key="5">
    <source>
        <dbReference type="Proteomes" id="UP000743370"/>
    </source>
</evidence>
<feature type="repeat" description="RCC1" evidence="2">
    <location>
        <begin position="57"/>
        <end position="113"/>
    </location>
</feature>
<keyword evidence="1" id="KW-0677">Repeat</keyword>
<dbReference type="InterPro" id="IPR051210">
    <property type="entry name" value="Ub_ligase/GEF_domain"/>
</dbReference>
<feature type="domain" description="RCC1-like" evidence="3">
    <location>
        <begin position="7"/>
        <end position="275"/>
    </location>
</feature>
<proteinExistence type="predicted"/>
<dbReference type="PROSITE" id="PS00626">
    <property type="entry name" value="RCC1_2"/>
    <property type="match status" value="1"/>
</dbReference>
<sequence>MDSHSCIIAWGSGEDGQLGIGNNEEKEWVCLVEALQPHRFRSVVAGSRNSLAIGEDGKLFTWGWNQRGTLGHPAESKSENKIENIPSQVKALSSVKIVQAAIGGWHCLAVDDQGRAYAWGGNEYGQCGEEPERKDDTGKPLRRDIEIPQRCAPKLVVRQVAAGGTHSVVLTCEGHVWTWGQPWPPGDIKQISVPVRVQGLESVRLIAVGAFHNLALQEDGTLWAWGNNEYGQLGTGDTQPRSQPIPVQGLSDLTLVDIAAGGWHSTALTEEGEDYVTRSKPTSLSLITLITILTMSYGKPLSNSPSHAHAFAVMLHAAQVNIEATSVHLHWHRIMLRIRVYGWGRGEHGRLGFGDSDKSSKMVPQKVQLLAGEDIVQVSCGGTHSVALTRDGRMFSFGRGDHGRLGYGRKVTTGQPMEVPINLPPPHNLTATEAEGHWIAKLVACGGRHTLAIVQWKNRSS</sequence>
<evidence type="ECO:0000259" key="3">
    <source>
        <dbReference type="Pfam" id="PF25390"/>
    </source>
</evidence>
<feature type="repeat" description="RCC1" evidence="2">
    <location>
        <begin position="392"/>
        <end position="456"/>
    </location>
</feature>
<protein>
    <recommendedName>
        <fullName evidence="3">RCC1-like domain-containing protein</fullName>
    </recommendedName>
</protein>
<organism evidence="4 5">
    <name type="scientific">Phaseolus angularis</name>
    <name type="common">Azuki bean</name>
    <name type="synonym">Vigna angularis</name>
    <dbReference type="NCBI Taxonomy" id="3914"/>
    <lineage>
        <taxon>Eukaryota</taxon>
        <taxon>Viridiplantae</taxon>
        <taxon>Streptophyta</taxon>
        <taxon>Embryophyta</taxon>
        <taxon>Tracheophyta</taxon>
        <taxon>Spermatophyta</taxon>
        <taxon>Magnoliopsida</taxon>
        <taxon>eudicotyledons</taxon>
        <taxon>Gunneridae</taxon>
        <taxon>Pentapetalae</taxon>
        <taxon>rosids</taxon>
        <taxon>fabids</taxon>
        <taxon>Fabales</taxon>
        <taxon>Fabaceae</taxon>
        <taxon>Papilionoideae</taxon>
        <taxon>50 kb inversion clade</taxon>
        <taxon>NPAAA clade</taxon>
        <taxon>indigoferoid/millettioid clade</taxon>
        <taxon>Phaseoleae</taxon>
        <taxon>Vigna</taxon>
    </lineage>
</organism>
<feature type="repeat" description="RCC1" evidence="2">
    <location>
        <begin position="338"/>
        <end position="391"/>
    </location>
</feature>
<dbReference type="SUPFAM" id="SSF50985">
    <property type="entry name" value="RCC1/BLIP-II"/>
    <property type="match status" value="2"/>
</dbReference>
<evidence type="ECO:0000256" key="1">
    <source>
        <dbReference type="ARBA" id="ARBA00022737"/>
    </source>
</evidence>
<feature type="repeat" description="RCC1" evidence="2">
    <location>
        <begin position="114"/>
        <end position="173"/>
    </location>
</feature>
<feature type="repeat" description="RCC1" evidence="2">
    <location>
        <begin position="174"/>
        <end position="219"/>
    </location>
</feature>
<dbReference type="InterPro" id="IPR009091">
    <property type="entry name" value="RCC1/BLIP-II"/>
</dbReference>
<feature type="repeat" description="RCC1" evidence="2">
    <location>
        <begin position="220"/>
        <end position="271"/>
    </location>
</feature>
<gene>
    <name evidence="4" type="ORF">HKW66_Vig0148360</name>
</gene>
<dbReference type="InterPro" id="IPR058923">
    <property type="entry name" value="RCC1-like_dom"/>
</dbReference>
<reference evidence="4 5" key="1">
    <citation type="submission" date="2020-05" db="EMBL/GenBank/DDBJ databases">
        <title>Vigna angularis (adzuki bean) Var. LongXiaoDou No. 4 denovo assembly.</title>
        <authorList>
            <person name="Xiang H."/>
        </authorList>
    </citation>
    <scope>NUCLEOTIDE SEQUENCE [LARGE SCALE GENOMIC DNA]</scope>
    <source>
        <tissue evidence="4">Leaf</tissue>
    </source>
</reference>
<evidence type="ECO:0000256" key="2">
    <source>
        <dbReference type="PROSITE-ProRule" id="PRU00235"/>
    </source>
</evidence>
<dbReference type="Proteomes" id="UP000743370">
    <property type="component" value="Unassembled WGS sequence"/>
</dbReference>
<dbReference type="Gene3D" id="2.130.10.30">
    <property type="entry name" value="Regulator of chromosome condensation 1/beta-lactamase-inhibitor protein II"/>
    <property type="match status" value="3"/>
</dbReference>
<dbReference type="Pfam" id="PF25390">
    <property type="entry name" value="WD40_RLD"/>
    <property type="match status" value="1"/>
</dbReference>
<dbReference type="PANTHER" id="PTHR22870:SF385">
    <property type="entry name" value="ULTRAVIOLET-B RECEPTOR UVR8-LIKE"/>
    <property type="match status" value="1"/>
</dbReference>